<dbReference type="InterPro" id="IPR046489">
    <property type="entry name" value="DUF6582"/>
</dbReference>
<organism evidence="2 3">
    <name type="scientific">Oxalobacter paraformigenes</name>
    <dbReference type="NCBI Taxonomy" id="556268"/>
    <lineage>
        <taxon>Bacteria</taxon>
        <taxon>Pseudomonadati</taxon>
        <taxon>Pseudomonadota</taxon>
        <taxon>Betaproteobacteria</taxon>
        <taxon>Burkholderiales</taxon>
        <taxon>Oxalobacteraceae</taxon>
        <taxon>Oxalobacter</taxon>
    </lineage>
</organism>
<dbReference type="Pfam" id="PF20223">
    <property type="entry name" value="DUF6582"/>
    <property type="match status" value="1"/>
</dbReference>
<keyword evidence="3" id="KW-1185">Reference proteome</keyword>
<evidence type="ECO:0000313" key="3">
    <source>
        <dbReference type="Proteomes" id="UP000003973"/>
    </source>
</evidence>
<proteinExistence type="predicted"/>
<protein>
    <submittedName>
        <fullName evidence="2">Uncharacterized protein</fullName>
    </submittedName>
</protein>
<feature type="region of interest" description="Disordered" evidence="1">
    <location>
        <begin position="1"/>
        <end position="38"/>
    </location>
</feature>
<dbReference type="Proteomes" id="UP000003973">
    <property type="component" value="Unassembled WGS sequence"/>
</dbReference>
<name>C3X204_9BURK</name>
<reference evidence="2" key="1">
    <citation type="submission" date="2011-10" db="EMBL/GenBank/DDBJ databases">
        <title>The Genome Sequence of Oxalobacter formigenes HOxBLS.</title>
        <authorList>
            <consortium name="The Broad Institute Genome Sequencing Platform"/>
            <person name="Earl A."/>
            <person name="Ward D."/>
            <person name="Feldgarden M."/>
            <person name="Gevers D."/>
            <person name="Allison M.J."/>
            <person name="Humphrey S."/>
            <person name="Young S.K."/>
            <person name="Zeng Q."/>
            <person name="Gargeya S."/>
            <person name="Fitzgerald M."/>
            <person name="Haas B."/>
            <person name="Abouelleil A."/>
            <person name="Alvarado L."/>
            <person name="Arachchi H.M."/>
            <person name="Berlin A."/>
            <person name="Brown A."/>
            <person name="Chapman S.B."/>
            <person name="Chen Z."/>
            <person name="Dunbar C."/>
            <person name="Freedman E."/>
            <person name="Gearin G."/>
            <person name="Goldberg J."/>
            <person name="Griggs A."/>
            <person name="Gujja S."/>
            <person name="Heiman D."/>
            <person name="Howarth C."/>
            <person name="Larson L."/>
            <person name="Lui A."/>
            <person name="MacDonald P.J.P."/>
            <person name="Montmayeur A."/>
            <person name="Murphy C."/>
            <person name="Neiman D."/>
            <person name="Pearson M."/>
            <person name="Priest M."/>
            <person name="Roberts A."/>
            <person name="Saif S."/>
            <person name="Shea T."/>
            <person name="Shenoy N."/>
            <person name="Sisk P."/>
            <person name="Stolte C."/>
            <person name="Sykes S."/>
            <person name="Wortman J."/>
            <person name="Nusbaum C."/>
            <person name="Birren B."/>
        </authorList>
    </citation>
    <scope>NUCLEOTIDE SEQUENCE [LARGE SCALE GENOMIC DNA]</scope>
    <source>
        <strain evidence="2">HOxBLS</strain>
    </source>
</reference>
<gene>
    <name evidence="2" type="ORF">OFAG_00393</name>
</gene>
<evidence type="ECO:0000256" key="1">
    <source>
        <dbReference type="SAM" id="MobiDB-lite"/>
    </source>
</evidence>
<sequence length="92" mass="10264">MTKTPPRNPASHYAGNDRLTTEGRGELTDSEFGIPEKRAFPMPDAKHVRAAESRFHLAADDGTPELARQILMKANEFGLDVKSTNVLEWARK</sequence>
<accession>C3X204</accession>
<dbReference type="HOGENOM" id="CLU_2555206_0_0_4"/>
<comment type="caution">
    <text evidence="2">The sequence shown here is derived from an EMBL/GenBank/DDBJ whole genome shotgun (WGS) entry which is preliminary data.</text>
</comment>
<dbReference type="eggNOG" id="ENOG5033021">
    <property type="taxonomic scope" value="Bacteria"/>
</dbReference>
<dbReference type="EMBL" id="ACDP02000029">
    <property type="protein sequence ID" value="EEO27240.1"/>
    <property type="molecule type" value="Genomic_DNA"/>
</dbReference>
<dbReference type="RefSeq" id="WP_005876156.1">
    <property type="nucleotide sequence ID" value="NZ_CABMNL010000001.1"/>
</dbReference>
<evidence type="ECO:0000313" key="2">
    <source>
        <dbReference type="EMBL" id="EEO27240.1"/>
    </source>
</evidence>
<dbReference type="AlphaFoldDB" id="C3X204"/>